<name>A0A841J747_9SPHN</name>
<reference evidence="1 2" key="1">
    <citation type="submission" date="2020-08" db="EMBL/GenBank/DDBJ databases">
        <title>Genomic Encyclopedia of Type Strains, Phase IV (KMG-IV): sequencing the most valuable type-strain genomes for metagenomic binning, comparative biology and taxonomic classification.</title>
        <authorList>
            <person name="Goeker M."/>
        </authorList>
    </citation>
    <scope>NUCLEOTIDE SEQUENCE [LARGE SCALE GENOMIC DNA]</scope>
    <source>
        <strain evidence="1 2">DSM 102255</strain>
    </source>
</reference>
<evidence type="ECO:0000313" key="2">
    <source>
        <dbReference type="Proteomes" id="UP000552700"/>
    </source>
</evidence>
<proteinExistence type="predicted"/>
<accession>A0A841J747</accession>
<dbReference type="Proteomes" id="UP000552700">
    <property type="component" value="Unassembled WGS sequence"/>
</dbReference>
<gene>
    <name evidence="1" type="ORF">FHS92_002100</name>
</gene>
<keyword evidence="2" id="KW-1185">Reference proteome</keyword>
<organism evidence="1 2">
    <name type="scientific">Sphingobium subterraneum</name>
    <dbReference type="NCBI Taxonomy" id="627688"/>
    <lineage>
        <taxon>Bacteria</taxon>
        <taxon>Pseudomonadati</taxon>
        <taxon>Pseudomonadota</taxon>
        <taxon>Alphaproteobacteria</taxon>
        <taxon>Sphingomonadales</taxon>
        <taxon>Sphingomonadaceae</taxon>
        <taxon>Sphingobium</taxon>
    </lineage>
</organism>
<sequence length="67" mass="7077">MMIETSTLLTKARELAENAGIDNVAFDRDMLVMGGIRYVVAACKCGDSECDGVQLQIASSHAGASLQ</sequence>
<comment type="caution">
    <text evidence="1">The sequence shown here is derived from an EMBL/GenBank/DDBJ whole genome shotgun (WGS) entry which is preliminary data.</text>
</comment>
<dbReference type="EMBL" id="JACIJP010000003">
    <property type="protein sequence ID" value="MBB6124355.1"/>
    <property type="molecule type" value="Genomic_DNA"/>
</dbReference>
<dbReference type="AlphaFoldDB" id="A0A841J747"/>
<protein>
    <submittedName>
        <fullName evidence="1">Uncharacterized protein</fullName>
    </submittedName>
</protein>
<dbReference type="RefSeq" id="WP_246351937.1">
    <property type="nucleotide sequence ID" value="NZ_JACIJP010000003.1"/>
</dbReference>
<evidence type="ECO:0000313" key="1">
    <source>
        <dbReference type="EMBL" id="MBB6124355.1"/>
    </source>
</evidence>